<comment type="similarity">
    <text evidence="1 4">Belongs to the bacterial solute-binding protein 3 family.</text>
</comment>
<gene>
    <name evidence="7" type="ORF">W59_27376</name>
</gene>
<keyword evidence="2" id="KW-0813">Transport</keyword>
<evidence type="ECO:0000256" key="2">
    <source>
        <dbReference type="ARBA" id="ARBA00022448"/>
    </source>
</evidence>
<dbReference type="GO" id="GO:0006865">
    <property type="term" value="P:amino acid transport"/>
    <property type="evidence" value="ECO:0007669"/>
    <property type="project" value="TreeGrafter"/>
</dbReference>
<dbReference type="Gene3D" id="3.40.190.10">
    <property type="entry name" value="Periplasmic binding protein-like II"/>
    <property type="match status" value="2"/>
</dbReference>
<dbReference type="InterPro" id="IPR018313">
    <property type="entry name" value="SBP_3_CS"/>
</dbReference>
<evidence type="ECO:0000256" key="3">
    <source>
        <dbReference type="ARBA" id="ARBA00022729"/>
    </source>
</evidence>
<dbReference type="Pfam" id="PF00497">
    <property type="entry name" value="SBP_bac_3"/>
    <property type="match status" value="1"/>
</dbReference>
<evidence type="ECO:0000313" key="8">
    <source>
        <dbReference type="Proteomes" id="UP000006447"/>
    </source>
</evidence>
<dbReference type="SUPFAM" id="SSF53850">
    <property type="entry name" value="Periplasmic binding protein-like II"/>
    <property type="match status" value="1"/>
</dbReference>
<dbReference type="AlphaFoldDB" id="I0WHI9"/>
<evidence type="ECO:0000313" key="7">
    <source>
        <dbReference type="EMBL" id="EID75855.1"/>
    </source>
</evidence>
<evidence type="ECO:0000256" key="1">
    <source>
        <dbReference type="ARBA" id="ARBA00010333"/>
    </source>
</evidence>
<dbReference type="EMBL" id="AJJH01000149">
    <property type="protein sequence ID" value="EID75855.1"/>
    <property type="molecule type" value="Genomic_DNA"/>
</dbReference>
<dbReference type="SMART" id="SM00062">
    <property type="entry name" value="PBPb"/>
    <property type="match status" value="1"/>
</dbReference>
<dbReference type="PROSITE" id="PS01039">
    <property type="entry name" value="SBP_BACTERIAL_3"/>
    <property type="match status" value="1"/>
</dbReference>
<dbReference type="GO" id="GO:0005576">
    <property type="term" value="C:extracellular region"/>
    <property type="evidence" value="ECO:0007669"/>
    <property type="project" value="TreeGrafter"/>
</dbReference>
<keyword evidence="3" id="KW-0732">Signal</keyword>
<sequence>MPRRGMETGPGIGPRLEPDHGRRTSRAGRFAGALLAAGVVLAGCTAPEPVTPAVTGDYTELSLPTGTQIIPPAGIAPAEPPAPSTCGALASLRPAPPVPTGARPPGRLVADILERGRLIVGVGQDTNLFSFRDPTTDTITGFDVDVAREVAHDLLGDPDKIEFRPLTPAGRFDALEKNEVDIVAQTTTITCERAERVAFSTVYLEAHQRLLVPEGSAISGPADLAGARVCAAADTTPLDTIRRIQPQATIVAVPDLADCLVVLQQRQADAASSDDTILEGLAAQDPTLEIVGPPLEPEPYGIGINKTNTDLVRRVNGTLERMRTDGTWTTLYRRWLTALGPPPDPPAPTYRD</sequence>
<proteinExistence type="inferred from homology"/>
<name>I0WHI9_RHOOP</name>
<accession>I0WHI9</accession>
<feature type="region of interest" description="Disordered" evidence="5">
    <location>
        <begin position="1"/>
        <end position="25"/>
    </location>
</feature>
<protein>
    <submittedName>
        <fullName evidence="7">Glutamate binding protein solute binding protein family</fullName>
    </submittedName>
</protein>
<dbReference type="PATRIC" id="fig|1165867.3.peg.5604"/>
<dbReference type="PANTHER" id="PTHR30085">
    <property type="entry name" value="AMINO ACID ABC TRANSPORTER PERMEASE"/>
    <property type="match status" value="1"/>
</dbReference>
<evidence type="ECO:0000256" key="4">
    <source>
        <dbReference type="RuleBase" id="RU003744"/>
    </source>
</evidence>
<evidence type="ECO:0000259" key="6">
    <source>
        <dbReference type="SMART" id="SM00062"/>
    </source>
</evidence>
<evidence type="ECO:0000256" key="5">
    <source>
        <dbReference type="SAM" id="MobiDB-lite"/>
    </source>
</evidence>
<dbReference type="InterPro" id="IPR051455">
    <property type="entry name" value="Bact_solute-bind_prot3"/>
</dbReference>
<reference evidence="7 8" key="1">
    <citation type="journal article" date="2012" name="J. Bacteriol.">
        <title>Draft genome sequence of the nitrophenol-degrading actinomycete Rhodococcus imtechensis RKJ300.</title>
        <authorList>
            <person name="Vikram S."/>
            <person name="Kumar S."/>
            <person name="Subramanian S."/>
            <person name="Raghava G.P."/>
        </authorList>
    </citation>
    <scope>NUCLEOTIDE SEQUENCE [LARGE SCALE GENOMIC DNA]</scope>
    <source>
        <strain evidence="7 8">RKJ300</strain>
    </source>
</reference>
<dbReference type="Proteomes" id="UP000006447">
    <property type="component" value="Unassembled WGS sequence"/>
</dbReference>
<dbReference type="GO" id="GO:0030288">
    <property type="term" value="C:outer membrane-bounded periplasmic space"/>
    <property type="evidence" value="ECO:0007669"/>
    <property type="project" value="TreeGrafter"/>
</dbReference>
<dbReference type="PANTHER" id="PTHR30085:SF6">
    <property type="entry name" value="ABC TRANSPORTER GLUTAMINE-BINDING PROTEIN GLNH"/>
    <property type="match status" value="1"/>
</dbReference>
<organism evidence="7 8">
    <name type="scientific">Rhodococcus opacus RKJ300 = JCM 13270</name>
    <dbReference type="NCBI Taxonomy" id="1165867"/>
    <lineage>
        <taxon>Bacteria</taxon>
        <taxon>Bacillati</taxon>
        <taxon>Actinomycetota</taxon>
        <taxon>Actinomycetes</taxon>
        <taxon>Mycobacteriales</taxon>
        <taxon>Nocardiaceae</taxon>
        <taxon>Rhodococcus</taxon>
    </lineage>
</organism>
<comment type="caution">
    <text evidence="7">The sequence shown here is derived from an EMBL/GenBank/DDBJ whole genome shotgun (WGS) entry which is preliminary data.</text>
</comment>
<dbReference type="InterPro" id="IPR001638">
    <property type="entry name" value="Solute-binding_3/MltF_N"/>
</dbReference>
<feature type="domain" description="Solute-binding protein family 3/N-terminal" evidence="6">
    <location>
        <begin position="117"/>
        <end position="339"/>
    </location>
</feature>
<dbReference type="CDD" id="cd13690">
    <property type="entry name" value="PBP2_GluB"/>
    <property type="match status" value="1"/>
</dbReference>